<feature type="compositionally biased region" description="Basic and acidic residues" evidence="1">
    <location>
        <begin position="114"/>
        <end position="141"/>
    </location>
</feature>
<feature type="compositionally biased region" description="Low complexity" evidence="1">
    <location>
        <begin position="847"/>
        <end position="1047"/>
    </location>
</feature>
<proteinExistence type="predicted"/>
<dbReference type="PANTHER" id="PTHR46601">
    <property type="entry name" value="ULP_PROTEASE DOMAIN-CONTAINING PROTEIN"/>
    <property type="match status" value="1"/>
</dbReference>
<dbReference type="InParanoid" id="A0A7M7GEZ9"/>
<dbReference type="KEGG" id="spu:100887903"/>
<evidence type="ECO:0000313" key="2">
    <source>
        <dbReference type="EnsemblMetazoa" id="XP_003724602"/>
    </source>
</evidence>
<evidence type="ECO:0000313" key="3">
    <source>
        <dbReference type="Proteomes" id="UP000007110"/>
    </source>
</evidence>
<dbReference type="RefSeq" id="XP_003724602.2">
    <property type="nucleotide sequence ID" value="XM_003724554.3"/>
</dbReference>
<protein>
    <submittedName>
        <fullName evidence="2">Uncharacterized protein</fullName>
    </submittedName>
</protein>
<evidence type="ECO:0000256" key="1">
    <source>
        <dbReference type="SAM" id="MobiDB-lite"/>
    </source>
</evidence>
<dbReference type="PANTHER" id="PTHR46601:SF1">
    <property type="entry name" value="ADF-H DOMAIN-CONTAINING PROTEIN"/>
    <property type="match status" value="1"/>
</dbReference>
<name>A0A7M7GEZ9_STRPU</name>
<dbReference type="Proteomes" id="UP000007110">
    <property type="component" value="Unassembled WGS sequence"/>
</dbReference>
<organism evidence="2 3">
    <name type="scientific">Strongylocentrotus purpuratus</name>
    <name type="common">Purple sea urchin</name>
    <dbReference type="NCBI Taxonomy" id="7668"/>
    <lineage>
        <taxon>Eukaryota</taxon>
        <taxon>Metazoa</taxon>
        <taxon>Echinodermata</taxon>
        <taxon>Eleutherozoa</taxon>
        <taxon>Echinozoa</taxon>
        <taxon>Echinoidea</taxon>
        <taxon>Euechinoidea</taxon>
        <taxon>Echinacea</taxon>
        <taxon>Camarodonta</taxon>
        <taxon>Echinidea</taxon>
        <taxon>Strongylocentrotidae</taxon>
        <taxon>Strongylocentrotus</taxon>
    </lineage>
</organism>
<dbReference type="AlphaFoldDB" id="A0A7M7GEZ9"/>
<dbReference type="GeneID" id="100887903"/>
<accession>A0A7M7GEZ9</accession>
<feature type="region of interest" description="Disordered" evidence="1">
    <location>
        <begin position="828"/>
        <end position="1065"/>
    </location>
</feature>
<sequence length="1168" mass="129934">MPPPLKLRLRGYLNNTGVDTSLDACSSSAIPKKSSALRSEKFREELKKDPERYKAFCAKDAARSGNRRKHMTKEQRIHYNHMAKLRMRKKKESDREKTKNDKTKTTCKTRAGKKQQEERREKDRLRKQLRRESMTAEERAAVNKKRREQRLQKQLELQQIRLQKREHALRIEQLEREKREVQEKLRKEKKAEKEKTNIANEQRITKRRRFEARRKAIQRARAGLPKSPSKFAKTVADVISSATPRKKEALKNNRIGSVDDVEKVFTESVAEEMRSMRKQRSIKNLEWKRSLMPMIKKMKQYKLQRRASKYFGVTSKSINKANEIQRRKTKKALDQAVINKVVSFYEKSSVTLADKKLISKRTLKKTAFLQRPIRILYENFKAENPSLKIGLTKFAALRPRNIKPVGSIKFQGCLCTYCCNVDLKVAALNKLANSYSMKSMFEGVYGVYNATMCPKGTQKYHKSSCIQRRCGSCGVHLLIDQLTPLIQQHGGKEISWRKWERKTVNAGGKDVVRQELVTKTGKLEDCISELQDEVEPLSTHLFHAMWQHSQYSQLKSSLPKGWVLMVADFAENYTCRNQQEIQSAHWSHNTVTIHPIVCTYHCPKCDELMDESLIFITADVKHDYNAVNTFMCTSVEYLQNKLTDVQQIVRFSDGAACQYKSKGPFTDVAMADTVYKVPTSFHYYGSCHGKGPSDGESAVVKRSASQAALARNVVMNTAEDLFLHCKEIAIKDDGTESCLHFQRTIFFVEKIDRDRGYESCDIRTLKGTRSLHAIRGNPQGVVWSRNVSCFCQACLTEAYEDCLNKEYVDDWKESVIFTRPPRISVTAGIEDSVPPRADSSDVPPCAASSDVPPRDVPPAAASSDVPPRDVPPAAASSDVPPRDVPPAAASSDVPPRDVPPAAASSDVPPRDVPPAAASSDVPPRDVPPAAASSDVPPRDVPPAAASSDVPPRDVPPAAASSDVPPRDVPPAAASSDVPPRDVPPAAASSDVPPRDVPPAAASSDVPPRDVPPAAASSDVPPRDVPPAAASSDVPPRDVPPAAASSDVPPRDVPPAASSLTLPSGSTFNPSRVVVGDFVVIAVQGRKRKIPYLAKVLGANSERKEVKVSYLDEVSPSVFSWPSIADKVYWHPLADMVASMGIPSVKGTGSRLKLTFKDLSALQVYSSEH</sequence>
<keyword evidence="3" id="KW-1185">Reference proteome</keyword>
<feature type="region of interest" description="Disordered" evidence="1">
    <location>
        <begin position="84"/>
        <end position="146"/>
    </location>
</feature>
<dbReference type="OMA" id="CQYKSKG"/>
<reference evidence="3" key="1">
    <citation type="submission" date="2015-02" db="EMBL/GenBank/DDBJ databases">
        <title>Genome sequencing for Strongylocentrotus purpuratus.</title>
        <authorList>
            <person name="Murali S."/>
            <person name="Liu Y."/>
            <person name="Vee V."/>
            <person name="English A."/>
            <person name="Wang M."/>
            <person name="Skinner E."/>
            <person name="Han Y."/>
            <person name="Muzny D.M."/>
            <person name="Worley K.C."/>
            <person name="Gibbs R.A."/>
        </authorList>
    </citation>
    <scope>NUCLEOTIDE SEQUENCE</scope>
</reference>
<dbReference type="OrthoDB" id="10065669at2759"/>
<feature type="compositionally biased region" description="Basic and acidic residues" evidence="1">
    <location>
        <begin position="91"/>
        <end position="104"/>
    </location>
</feature>
<reference evidence="2" key="2">
    <citation type="submission" date="2021-01" db="UniProtKB">
        <authorList>
            <consortium name="EnsemblMetazoa"/>
        </authorList>
    </citation>
    <scope>IDENTIFICATION</scope>
</reference>
<dbReference type="EnsemblMetazoa" id="XM_003724554">
    <property type="protein sequence ID" value="XP_003724602"/>
    <property type="gene ID" value="LOC100887903"/>
</dbReference>